<dbReference type="PANTHER" id="PTHR43873:SF1">
    <property type="entry name" value="COBYRINATE A,C-DIAMIDE SYNTHASE"/>
    <property type="match status" value="1"/>
</dbReference>
<comment type="caution">
    <text evidence="12">The sequence shown here is derived from an EMBL/GenBank/DDBJ whole genome shotgun (WGS) entry which is preliminary data.</text>
</comment>
<dbReference type="SUPFAM" id="SSF52317">
    <property type="entry name" value="Class I glutamine amidotransferase-like"/>
    <property type="match status" value="1"/>
</dbReference>
<keyword evidence="4 9" id="KW-0436">Ligase</keyword>
<evidence type="ECO:0000256" key="8">
    <source>
        <dbReference type="ARBA" id="ARBA00022962"/>
    </source>
</evidence>
<evidence type="ECO:0000259" key="10">
    <source>
        <dbReference type="Pfam" id="PF01656"/>
    </source>
</evidence>
<keyword evidence="13" id="KW-1185">Reference proteome</keyword>
<comment type="miscellaneous">
    <text evidence="9">The a and c carboxylates of hydrogenobyrinate are activated for nucleophilic attack via formation of a phosphorylated intermediate by ATP. CobB catalyzes first the amidation of the c-carboxylate, and then that of the a-carboxylate.</text>
</comment>
<comment type="cofactor">
    <cofactor evidence="1 9">
        <name>Mg(2+)</name>
        <dbReference type="ChEBI" id="CHEBI:18420"/>
    </cofactor>
</comment>
<dbReference type="RefSeq" id="WP_203585402.1">
    <property type="nucleotide sequence ID" value="NZ_JACOPV010000016.1"/>
</dbReference>
<dbReference type="Proteomes" id="UP000745663">
    <property type="component" value="Unassembled WGS sequence"/>
</dbReference>
<dbReference type="SUPFAM" id="SSF52540">
    <property type="entry name" value="P-loop containing nucleoside triphosphate hydrolases"/>
    <property type="match status" value="1"/>
</dbReference>
<comment type="pathway">
    <text evidence="9">Cofactor biosynthesis; adenosylcobalamin biosynthesis; cob(II)yrinate a,c-diamide from precorrin-2 (aerobic route): step 9/10.</text>
</comment>
<dbReference type="PANTHER" id="PTHR43873">
    <property type="entry name" value="COBYRINATE A,C-DIAMIDE SYNTHASE"/>
    <property type="match status" value="1"/>
</dbReference>
<evidence type="ECO:0000256" key="3">
    <source>
        <dbReference type="ARBA" id="ARBA00022573"/>
    </source>
</evidence>
<evidence type="ECO:0000313" key="12">
    <source>
        <dbReference type="EMBL" id="MBM5460448.1"/>
    </source>
</evidence>
<keyword evidence="5 9" id="KW-0547">Nucleotide-binding</keyword>
<evidence type="ECO:0000256" key="2">
    <source>
        <dbReference type="ARBA" id="ARBA00006205"/>
    </source>
</evidence>
<dbReference type="NCBIfam" id="NF002204">
    <property type="entry name" value="PRK01077.1"/>
    <property type="match status" value="1"/>
</dbReference>
<dbReference type="HAMAP" id="MF_00027">
    <property type="entry name" value="CobB_CbiA"/>
    <property type="match status" value="1"/>
</dbReference>
<dbReference type="Pfam" id="PF01656">
    <property type="entry name" value="CbiA"/>
    <property type="match status" value="1"/>
</dbReference>
<dbReference type="EC" id="6.3.5.9" evidence="9"/>
<dbReference type="Gene3D" id="3.40.50.300">
    <property type="entry name" value="P-loop containing nucleotide triphosphate hydrolases"/>
    <property type="match status" value="1"/>
</dbReference>
<feature type="site" description="Increases nucleophilicity of active site Cys" evidence="9">
    <location>
        <position position="415"/>
    </location>
</feature>
<gene>
    <name evidence="9" type="primary">cobB</name>
    <name evidence="12" type="ORF">H8F21_23045</name>
</gene>
<reference evidence="12 13" key="1">
    <citation type="submission" date="2020-08" db="EMBL/GenBank/DDBJ databases">
        <title>Description of novel Pseudomonas species.</title>
        <authorList>
            <person name="Duman M."/>
            <person name="Mulet M."/>
            <person name="Altun S."/>
            <person name="Saticioglu I.B."/>
            <person name="Lalucat J."/>
            <person name="Garcia-Valdes E."/>
        </authorList>
    </citation>
    <scope>NUCLEOTIDE SEQUENCE [LARGE SCALE GENOMIC DNA]</scope>
    <source>
        <strain evidence="12 13">P66</strain>
    </source>
</reference>
<protein>
    <recommendedName>
        <fullName evidence="9">Hydrogenobyrinate a,c-diamide synthase</fullName>
        <ecNumber evidence="9">6.3.5.9</ecNumber>
    </recommendedName>
    <alternativeName>
        <fullName evidence="9">Hydrogenobyrinic acid a,c-diamide synthase</fullName>
    </alternativeName>
</protein>
<dbReference type="InterPro" id="IPR029062">
    <property type="entry name" value="Class_I_gatase-like"/>
</dbReference>
<proteinExistence type="inferred from homology"/>
<dbReference type="InterPro" id="IPR027417">
    <property type="entry name" value="P-loop_NTPase"/>
</dbReference>
<name>A0ABS2C540_9PSED</name>
<evidence type="ECO:0000256" key="5">
    <source>
        <dbReference type="ARBA" id="ARBA00022741"/>
    </source>
</evidence>
<dbReference type="InterPro" id="IPR002586">
    <property type="entry name" value="CobQ/CobB/MinD/ParA_Nub-bd_dom"/>
</dbReference>
<feature type="domain" description="CobQ/CobB/MinD/ParA nucleotide binding" evidence="10">
    <location>
        <begin position="11"/>
        <end position="188"/>
    </location>
</feature>
<evidence type="ECO:0000256" key="9">
    <source>
        <dbReference type="HAMAP-Rule" id="MF_00027"/>
    </source>
</evidence>
<dbReference type="PROSITE" id="PS51274">
    <property type="entry name" value="GATASE_COBBQ"/>
    <property type="match status" value="1"/>
</dbReference>
<dbReference type="Pfam" id="PF07685">
    <property type="entry name" value="GATase_3"/>
    <property type="match status" value="1"/>
</dbReference>
<feature type="domain" description="CobB/CobQ-like glutamine amidotransferase" evidence="11">
    <location>
        <begin position="240"/>
        <end position="421"/>
    </location>
</feature>
<keyword evidence="7 9" id="KW-0460">Magnesium</keyword>
<evidence type="ECO:0000313" key="13">
    <source>
        <dbReference type="Proteomes" id="UP000745663"/>
    </source>
</evidence>
<evidence type="ECO:0000256" key="4">
    <source>
        <dbReference type="ARBA" id="ARBA00022598"/>
    </source>
</evidence>
<sequence length="431" mass="45528">MSDTRHCPAVLIAAPASGQGKTTVTAALARLHRNQGRKVRVFKCGPDFLDPMILERASGAPVYQLDLWMVGEQESRRLLWEAAGDADLILIEGVMGLFDGTPSSADLARHFAVPVLAVIDGTAMAQTFGALALGLARYQADLPFAGVLANRVGTLRHAQLLEGSLTEGLRWYGGLSRETGIELPSRHLGLVQASELNDLDARLDAAASALAASCESSLPPAVAFAAPTVEAIEPLLEGLTIAVARDEAFAFTYGANLDLLRAMGAALTFFSPLHDHTLPPADSLYLPGGYPELHHQALAANTSMLTAIRSHHQAGKPVLAECGGMLYLLDALTDVAGERAELLGLLEGEAVMQKRLAALALQAVELPEGTLRGHTYHHSLTTTSLAPIARGLSPNGGRGAEAVYRSGRLTASYVHFYFASNPQAAAALLKP</sequence>
<organism evidence="12 13">
    <name type="scientific">Pseudomonas arcuscaelestis</name>
    <dbReference type="NCBI Taxonomy" id="2710591"/>
    <lineage>
        <taxon>Bacteria</taxon>
        <taxon>Pseudomonadati</taxon>
        <taxon>Pseudomonadota</taxon>
        <taxon>Gammaproteobacteria</taxon>
        <taxon>Pseudomonadales</taxon>
        <taxon>Pseudomonadaceae</taxon>
        <taxon>Pseudomonas</taxon>
    </lineage>
</organism>
<evidence type="ECO:0000256" key="7">
    <source>
        <dbReference type="ARBA" id="ARBA00022842"/>
    </source>
</evidence>
<comment type="similarity">
    <text evidence="9">Belongs to the CobB/CbiA family.</text>
</comment>
<dbReference type="InterPro" id="IPR011698">
    <property type="entry name" value="GATase_3"/>
</dbReference>
<keyword evidence="3 9" id="KW-0169">Cobalamin biosynthesis</keyword>
<dbReference type="Gene3D" id="3.40.50.880">
    <property type="match status" value="1"/>
</dbReference>
<dbReference type="EMBL" id="JACOPV010000016">
    <property type="protein sequence ID" value="MBM5460448.1"/>
    <property type="molecule type" value="Genomic_DNA"/>
</dbReference>
<evidence type="ECO:0000259" key="11">
    <source>
        <dbReference type="Pfam" id="PF07685"/>
    </source>
</evidence>
<dbReference type="CDD" id="cd03130">
    <property type="entry name" value="GATase1_CobB"/>
    <property type="match status" value="1"/>
</dbReference>
<keyword evidence="6 9" id="KW-0067">ATP-binding</keyword>
<evidence type="ECO:0000256" key="6">
    <source>
        <dbReference type="ARBA" id="ARBA00022840"/>
    </source>
</evidence>
<comment type="function">
    <text evidence="9">Catalyzes the ATP-dependent amidation of the two carboxylate groups at positions a and c of hydrogenobyrinate, using either L-glutamine or ammonia as the nitrogen source.</text>
</comment>
<evidence type="ECO:0000256" key="1">
    <source>
        <dbReference type="ARBA" id="ARBA00001946"/>
    </source>
</evidence>
<comment type="similarity">
    <text evidence="2">Belongs to the CobB/CobQ family. CobQ subfamily.</text>
</comment>
<comment type="domain">
    <text evidence="9">Comprises of two domains. The C-terminal domain contains the binding site for glutamine and catalyzes the hydrolysis of this substrate to glutamate and ammonia. The N-terminal domain is anticipated to bind ATP and hydrogenobyrinate and catalyzes the ultimate synthesis of the diamide product. The ammonia produced via the glutaminase domain is probably translocated to the adjacent domain via a molecular tunnel, where it reacts with an activated intermediate.</text>
</comment>
<dbReference type="CDD" id="cd05388">
    <property type="entry name" value="CobB_N"/>
    <property type="match status" value="1"/>
</dbReference>
<dbReference type="InterPro" id="IPR004484">
    <property type="entry name" value="CbiA/CobB_synth"/>
</dbReference>
<feature type="active site" description="Nucleophile" evidence="9">
    <location>
        <position position="322"/>
    </location>
</feature>
<comment type="catalytic activity">
    <reaction evidence="9">
        <text>hydrogenobyrinate + 2 L-glutamine + 2 ATP + 2 H2O = hydrogenobyrinate a,c-diamide + 2 L-glutamate + 2 ADP + 2 phosphate + 2 H(+)</text>
        <dbReference type="Rhea" id="RHEA:12544"/>
        <dbReference type="ChEBI" id="CHEBI:15377"/>
        <dbReference type="ChEBI" id="CHEBI:15378"/>
        <dbReference type="ChEBI" id="CHEBI:29985"/>
        <dbReference type="ChEBI" id="CHEBI:30616"/>
        <dbReference type="ChEBI" id="CHEBI:43474"/>
        <dbReference type="ChEBI" id="CHEBI:58359"/>
        <dbReference type="ChEBI" id="CHEBI:77873"/>
        <dbReference type="ChEBI" id="CHEBI:77874"/>
        <dbReference type="ChEBI" id="CHEBI:456216"/>
        <dbReference type="EC" id="6.3.5.9"/>
    </reaction>
</comment>
<accession>A0ABS2C540</accession>
<keyword evidence="8 9" id="KW-0315">Glutamine amidotransferase</keyword>